<dbReference type="Pfam" id="PF01663">
    <property type="entry name" value="Phosphodiest"/>
    <property type="match status" value="1"/>
</dbReference>
<keyword evidence="2" id="KW-1185">Reference proteome</keyword>
<dbReference type="CDD" id="cd16018">
    <property type="entry name" value="Enpp"/>
    <property type="match status" value="1"/>
</dbReference>
<organism evidence="1 2">
    <name type="scientific">Bianquea renquensis</name>
    <dbReference type="NCBI Taxonomy" id="2763661"/>
    <lineage>
        <taxon>Bacteria</taxon>
        <taxon>Bacillati</taxon>
        <taxon>Bacillota</taxon>
        <taxon>Clostridia</taxon>
        <taxon>Eubacteriales</taxon>
        <taxon>Bianqueaceae</taxon>
        <taxon>Bianquea</taxon>
    </lineage>
</organism>
<dbReference type="PANTHER" id="PTHR10151:SF120">
    <property type="entry name" value="BIS(5'-ADENOSYL)-TRIPHOSPHATASE"/>
    <property type="match status" value="1"/>
</dbReference>
<dbReference type="Gene3D" id="3.40.720.10">
    <property type="entry name" value="Alkaline Phosphatase, subunit A"/>
    <property type="match status" value="1"/>
</dbReference>
<dbReference type="GO" id="GO:0016787">
    <property type="term" value="F:hydrolase activity"/>
    <property type="evidence" value="ECO:0007669"/>
    <property type="project" value="UniProtKB-ARBA"/>
</dbReference>
<dbReference type="Proteomes" id="UP000657006">
    <property type="component" value="Unassembled WGS sequence"/>
</dbReference>
<reference evidence="1" key="1">
    <citation type="submission" date="2020-08" db="EMBL/GenBank/DDBJ databases">
        <title>Genome public.</title>
        <authorList>
            <person name="Liu C."/>
            <person name="Sun Q."/>
        </authorList>
    </citation>
    <scope>NUCLEOTIDE SEQUENCE</scope>
    <source>
        <strain evidence="1">NSJ-32</strain>
    </source>
</reference>
<dbReference type="AlphaFoldDB" id="A0A926HZQ4"/>
<dbReference type="InterPro" id="IPR017850">
    <property type="entry name" value="Alkaline_phosphatase_core_sf"/>
</dbReference>
<comment type="caution">
    <text evidence="1">The sequence shown here is derived from an EMBL/GenBank/DDBJ whole genome shotgun (WGS) entry which is preliminary data.</text>
</comment>
<gene>
    <name evidence="1" type="ORF">H8730_02280</name>
</gene>
<sequence>MKNQQYYMVISFDGLAASDWDTLQALPNFRRFLAGAGYCRNVYSVYPSVTYPAHVSIMTGRYPAHHRVINNTRFQPKRMTKPDWCWDRRLIHGKTLYELAREKGMTTAAYLWPVTGRARLTYNLPEVFANRWWDNQVFASLRRGSFWFQVQAALRFGKMIEGVRQPQLDNFLHETVKYALRSRSPQVNFVHYVDLDATRHLHGHDSPEAYQALRRHDARLGELMDAFVEEGLEDQVTWVILGDHSSIDEHTAVYLNQFFWEQGWLQPNQKGGVRWWKVLCQHCDGSAYIYVKSPDLVEPVRRALEMFSKAHGGCIEQILTGQEARQLGASDTCTFMVEARRGYYFLDACDGVSVYPIQEGDVGRKPHITKSTHGYSPYKPDYTTLFAMRGRGIAKGEVLSSMKLVDEAPTMARLFGGTLPEADGQERIEFWKGDAR</sequence>
<dbReference type="PANTHER" id="PTHR10151">
    <property type="entry name" value="ECTONUCLEOTIDE PYROPHOSPHATASE/PHOSPHODIESTERASE"/>
    <property type="match status" value="1"/>
</dbReference>
<dbReference type="SUPFAM" id="SSF53649">
    <property type="entry name" value="Alkaline phosphatase-like"/>
    <property type="match status" value="1"/>
</dbReference>
<proteinExistence type="predicted"/>
<dbReference type="InterPro" id="IPR002591">
    <property type="entry name" value="Phosphodiest/P_Trfase"/>
</dbReference>
<evidence type="ECO:0000313" key="1">
    <source>
        <dbReference type="EMBL" id="MBC8542374.1"/>
    </source>
</evidence>
<name>A0A926HZQ4_9FIRM</name>
<dbReference type="EMBL" id="JACRSQ010000002">
    <property type="protein sequence ID" value="MBC8542374.1"/>
    <property type="molecule type" value="Genomic_DNA"/>
</dbReference>
<dbReference type="RefSeq" id="WP_177715046.1">
    <property type="nucleotide sequence ID" value="NZ_JACRSQ010000002.1"/>
</dbReference>
<protein>
    <submittedName>
        <fullName evidence="1">Alkaline phosphatase family protein</fullName>
    </submittedName>
</protein>
<evidence type="ECO:0000313" key="2">
    <source>
        <dbReference type="Proteomes" id="UP000657006"/>
    </source>
</evidence>
<accession>A0A926HZQ4</accession>